<gene>
    <name evidence="1" type="ORF">JP75_13115</name>
</gene>
<dbReference type="Proteomes" id="UP000028981">
    <property type="component" value="Unassembled WGS sequence"/>
</dbReference>
<keyword evidence="2" id="KW-1185">Reference proteome</keyword>
<dbReference type="SUPFAM" id="SSF53756">
    <property type="entry name" value="UDP-Glycosyltransferase/glycogen phosphorylase"/>
    <property type="match status" value="1"/>
</dbReference>
<comment type="caution">
    <text evidence="1">The sequence shown here is derived from an EMBL/GenBank/DDBJ whole genome shotgun (WGS) entry which is preliminary data.</text>
</comment>
<evidence type="ECO:0000313" key="2">
    <source>
        <dbReference type="Proteomes" id="UP000028981"/>
    </source>
</evidence>
<dbReference type="PANTHER" id="PTHR39517:SF1">
    <property type="entry name" value="LIPID-A-DISACCHARIDE SYNTHASE"/>
    <property type="match status" value="1"/>
</dbReference>
<dbReference type="InterPro" id="IPR019994">
    <property type="entry name" value="Lipid-A-disac_synthase-rel_put"/>
</dbReference>
<dbReference type="EMBL" id="JQGC01000011">
    <property type="protein sequence ID" value="KFL30677.1"/>
    <property type="molecule type" value="Genomic_DNA"/>
</dbReference>
<reference evidence="1 2" key="1">
    <citation type="submission" date="2014-08" db="EMBL/GenBank/DDBJ databases">
        <authorList>
            <person name="Hassan Y.I."/>
            <person name="Lepp D."/>
            <person name="Zhou T."/>
        </authorList>
    </citation>
    <scope>NUCLEOTIDE SEQUENCE [LARGE SCALE GENOMIC DNA]</scope>
    <source>
        <strain evidence="1 2">IFO13584</strain>
    </source>
</reference>
<evidence type="ECO:0008006" key="3">
    <source>
        <dbReference type="Google" id="ProtNLM"/>
    </source>
</evidence>
<dbReference type="PANTHER" id="PTHR39517">
    <property type="entry name" value="SLL0192 PROTEIN"/>
    <property type="match status" value="1"/>
</dbReference>
<dbReference type="STRING" id="46914.JP75_13115"/>
<evidence type="ECO:0000313" key="1">
    <source>
        <dbReference type="EMBL" id="KFL30677.1"/>
    </source>
</evidence>
<dbReference type="AlphaFoldDB" id="A0A087M1C4"/>
<organism evidence="1 2">
    <name type="scientific">Devosia riboflavina</name>
    <dbReference type="NCBI Taxonomy" id="46914"/>
    <lineage>
        <taxon>Bacteria</taxon>
        <taxon>Pseudomonadati</taxon>
        <taxon>Pseudomonadota</taxon>
        <taxon>Alphaproteobacteria</taxon>
        <taxon>Hyphomicrobiales</taxon>
        <taxon>Devosiaceae</taxon>
        <taxon>Devosia</taxon>
    </lineage>
</organism>
<name>A0A087M1C4_9HYPH</name>
<protein>
    <recommendedName>
        <fullName evidence="3">Glycosyl transferase family 28 C-terminal domain-containing protein</fullName>
    </recommendedName>
</protein>
<accession>A0A087M1C4</accession>
<sequence>MEAATRQRYLVISNGHGEDAIGAALVRQLTTDAHVEAYPMIGSGKSYEGACRIVGPRATLASEGWRNVKGSLRRDVVSGGLLTVPPALRFLRSVRGHYDKIIVIGDMVGILAALPTGLRDLIYLDVYKTGAARLYSAAEVWAIKQTCRTVFCRSDSLSDKLRAAGVDARCVGNIMMDAIPHGDYDARARRRAPLAVTLLPGSRALTAESFALQIAALRLIPEEERPDVFLAVAGSVNVEELAKAASLRRTALLSIESDDLGELSDGNLTVHMARGVAMGNLVEASDVVLSQAGTATIQSLGLGRPAITFVNARDRRSRFSDEQNLFGEARTVTEARAADVSAALHGLLTNMSERMRLAEIGRNRIGGPGAMEAIVAEITASATAEN</sequence>
<proteinExistence type="predicted"/>